<dbReference type="InterPro" id="IPR010071">
    <property type="entry name" value="AA_adenyl_dom"/>
</dbReference>
<dbReference type="Gene3D" id="3.30.70.3290">
    <property type="match status" value="1"/>
</dbReference>
<evidence type="ECO:0000256" key="3">
    <source>
        <dbReference type="ARBA" id="ARBA00022553"/>
    </source>
</evidence>
<dbReference type="Pfam" id="PF02801">
    <property type="entry name" value="Ketoacyl-synt_C"/>
    <property type="match status" value="1"/>
</dbReference>
<comment type="similarity">
    <text evidence="6">In the C-terminal section; belongs to the NRP synthetase family.</text>
</comment>
<dbReference type="InterPro" id="IPR014043">
    <property type="entry name" value="Acyl_transferase_dom"/>
</dbReference>
<keyword evidence="2" id="KW-0596">Phosphopantetheine</keyword>
<dbReference type="Pfam" id="PF00668">
    <property type="entry name" value="Condensation"/>
    <property type="match status" value="2"/>
</dbReference>
<feature type="domain" description="Ketosynthase family 3 (KS3)" evidence="8">
    <location>
        <begin position="36"/>
        <end position="458"/>
    </location>
</feature>
<dbReference type="SUPFAM" id="SSF55048">
    <property type="entry name" value="Probable ACP-binding domain of malonyl-CoA ACP transacylase"/>
    <property type="match status" value="1"/>
</dbReference>
<dbReference type="RefSeq" id="WP_288184482.1">
    <property type="nucleotide sequence ID" value="NZ_LT608335.1"/>
</dbReference>
<dbReference type="Pfam" id="PF00109">
    <property type="entry name" value="ketoacyl-synt"/>
    <property type="match status" value="1"/>
</dbReference>
<dbReference type="GO" id="GO:0016491">
    <property type="term" value="F:oxidoreductase activity"/>
    <property type="evidence" value="ECO:0007669"/>
    <property type="project" value="InterPro"/>
</dbReference>
<evidence type="ECO:0000259" key="7">
    <source>
        <dbReference type="PROSITE" id="PS50075"/>
    </source>
</evidence>
<keyword evidence="3" id="KW-0597">Phosphoprotein</keyword>
<dbReference type="InterPro" id="IPR016039">
    <property type="entry name" value="Thiolase-like"/>
</dbReference>
<dbReference type="Pfam" id="PF00550">
    <property type="entry name" value="PP-binding"/>
    <property type="match status" value="2"/>
</dbReference>
<keyword evidence="5" id="KW-0808">Transferase</keyword>
<evidence type="ECO:0000256" key="5">
    <source>
        <dbReference type="ARBA" id="ARBA00022679"/>
    </source>
</evidence>
<dbReference type="SMART" id="SM00825">
    <property type="entry name" value="PKS_KS"/>
    <property type="match status" value="1"/>
</dbReference>
<evidence type="ECO:0000256" key="4">
    <source>
        <dbReference type="ARBA" id="ARBA00022598"/>
    </source>
</evidence>
<dbReference type="PANTHER" id="PTHR43775:SF51">
    <property type="entry name" value="INACTIVE PHENOLPHTHIOCEROL SYNTHESIS POLYKETIDE SYNTHASE TYPE I PKS1-RELATED"/>
    <property type="match status" value="1"/>
</dbReference>
<evidence type="ECO:0000256" key="6">
    <source>
        <dbReference type="ARBA" id="ARBA00029443"/>
    </source>
</evidence>
<dbReference type="SUPFAM" id="SSF53901">
    <property type="entry name" value="Thiolase-like"/>
    <property type="match status" value="1"/>
</dbReference>
<dbReference type="CDD" id="cd19535">
    <property type="entry name" value="Cyc_NRPS"/>
    <property type="match status" value="2"/>
</dbReference>
<evidence type="ECO:0000259" key="8">
    <source>
        <dbReference type="PROSITE" id="PS52004"/>
    </source>
</evidence>
<evidence type="ECO:0000313" key="9">
    <source>
        <dbReference type="EMBL" id="SCM81451.1"/>
    </source>
</evidence>
<sequence>MHTETTALVKSDIIKKALIEIKQLKQELHWLRDSQHEPIAVIGMACRFPGGITNPAEFWQALVEQRDLIGSVPAGRWEPYRSNNPGSPYLEQAGFLLEDIEAFDHRLFRFSPKEAERTDPQQRLFLKICWEALENSGYAPDRLKGSKTGVYAGVSLPDYLYALHLDQKNNLILEPDDITGSGFSFLSGRAAYFFGFQGPGITLDTACSSSLVAVDQALKGLMAGDCDMAIAGGVNLMYSPATTELLATLNILSPDCVIRSFDAKANGTVRGEGGGVVILKKLAAAVRDGDRIHAIIRGSGVNQDGPSSGLTAPYGPAQEKLLNDVWRRCRFDCRDIGYIEAHGTGTELGDPIEVAALANVLRDRTVPVYLGTVKTNIGHLEAAAGIAGLIKTILAVENGVIPGNLHFETPSPHIDWEKVPIKVPARTLTWETGPDKPRLAGVSSFGLSGTNAHVVVEQYCGTVLPQGNSSRNCGADRPFPFKFSSVTEPGLCRQLEAFLPHLEKAQPQDGTGLADLSYSLNSIKADLPVRMVVWARSAGELQENIKQALAGRNSAAVSRGSTAKKVVFLFTGQGSQYPAMFADFYRENRIFRSCLDECNTYYQAITGQDLRKIIFSGGSCLHETRYTQPALFAVEYALARLWQEYGVEPVLMAGHSVGEYTAACLAGVFTLADAVKLITARGELMYALPRCGRMAAVLAGRETVSSLLADKQCVTIAATNTPGQTVISGDEREVNEVCDALAGQGIKTVPLQVSHAFHSPLMAPMLASFEAVAQAVTYSAPAKKLLSNVTGGPAGEEIGSWQYWSRHIPAEVRFYDSIRSIENPGEYVFLEIGPAPVLTAMVECICGDGADCIVTNYPDMRTGEQLARSLFHLYNRGVGINWQQYYADSGCQKVAVPNYRFTEKHFGLVPISSEPGCFDSPDRPASASGTALPPGSYQAGQPFAQPAEVKHYVRQALIRELKIAAEELDDNQNLLLYGLNSIVATRLAALWRSELSVSLQPGLFLGNCTVNKWAEIIYEKTTKPATDEETAIPFLACPEKRYEPFLLNEVQYAYWAGRNPEMDWGGVGCYASFEIDIDTLEPERFGQALRALVQRHEMLRAVISPEGTQTILPVGSLPLTIYRREAVPDLAAHLKLVRQEMSTQVIPLGRPMFDVRLTEMEAGRWRIHFGIDFLIADALSLYIFWKDLTCLYAGGQLPVLEVSYRDYLGYTAGRRQTRQYELAKKYWQERAGNFPAPPQLPVNLPAGKPAAGKFVRRQKRIDRARWQAFVQAAARQNLTPSAALLSLYAEVLAAWGAGSRFAVMLTVFDRERVHPQIDQIIGDFTQLMLVEIRREQVAASRNAAVIQAQMLADMEHSHYSAIQFVKELNQRENSRGRMYPVVFTSALGMQELPDAAGPASFLDNIGWTMSSTPQVWLDHQVYPEQGGVALSWDALEAVFLPGVLDAMFEAYTGLVERAAEEETFWSETISDLRPERQRQVQQQANNTSRESKNRLLHDGIRRHAVNAAEKTAVMCGDRLYTYRELINRADQVAELLQEQGIKPGDRVALQMKKSCEQIAVVLGIVQTGAAYIPLACDQPPARTLDILRQAQVTILFVDDELALGDAVIKQVIPAHWEGKRGIWQAVAIKPADLAYVIYTSGSTGTSKGVAISHQAAVNTILAVNRRFEVTAADSILGVSALSFDLSVYDIFGLLTAGGTLVLPTEAERLDPRSWRQLSLAHSISLWNSVPALMDIYTDFLLGSGGQDTGIRQIILSGDWIPLGLFGKIRQVLPQAKLTGMGGATEAAIWSNYYDVEGLAPDWNSIPYGYPLANQSFYILDEFGRPCPDWVQGKLHIAGKGLADGYLNEPELTARAFFQHAALQQRLYDTGDYGRYRQNGIIEFLGRKDSQLKINGHRIETGDIQAAFAKCGLTEESIILPVGDRMESKKLIAYVKVNPECFAEPDLKKRLKAYLPGYCIPERIIAVNDFPITFNGKIDRKKLLEHFAALPLAAPAPASCGAPAQQPVLQTVRETLNLADLQPSDNLGDLGVSSIDMIRLANRLETAFGERPSVGEMVGYQSVAELLDFYRQRHIGSGENQADRLLTDPRFCLFSEEQLQYLSKLEPLQAFRQTASSRRTDLADNKRIPLSFAESGFKQEQHLWRQSNHEFLPGPLDTASFRQFLALCLPQTSASGGYPVQIYLTVFAGGIAGMEAGSYYLDVADHSLAQLHRQTMPLPVDSVTGDSLKNPAFILHFVGDLAAVYPVYEKDTLKFCFIETGLLCQRLETYAELFDIGCRRFDGYAFEQYRSLFAVSARHYYLHSLAAGKVNRKVEEQELPEDFTAIFKDMERLTEKCRTREIQLWLEDDRLKFKAPAAAMTQEIQAELKANKASLIRYLRGFTAQGNPDCRQSRQSFSLTPLQLAYVLGRSPDYELGNTSAHYYAEFECRDIDPAKLENAVNEVIGKQEMLRTVIYANGTQQVLPEQPHFTVPVQQIDDRQQLSAIRSQWSHHTYELGKWPMFHIQISRLGNNLSRLHFSFDCLIVDGWSAQLLFREIFRAYYGHPVLSPGFTFREYISQAAGWLKDKNYHQAATRYWEEKIKYLPPAPALPFRKKFSEIIKPHFRRLQFVLSAADSHRLGERIKKYRFTPSAVICTAYMKVLSHWSSRQDFTLNLTLFNRLPLHEDVPHILGDFTNIALISFFPGSSFVRETKSVQEQLWQAVEYRTYNGLDLLRRLAKASPGKAVMPAVFTSLLFGEAAGDTTAIFPPELQEVYAISQTPQVAIDHQAYERDGSLVLIWDFVEEAFAANVVEAMFAAYRDLIDRLIAGEDWDQEFTVTGPGSPGQNGEV</sequence>
<dbReference type="InterPro" id="IPR044894">
    <property type="entry name" value="TubC_N_sf"/>
</dbReference>
<dbReference type="Gene3D" id="3.40.109.10">
    <property type="entry name" value="NADH Oxidase"/>
    <property type="match status" value="1"/>
</dbReference>
<dbReference type="InterPro" id="IPR001242">
    <property type="entry name" value="Condensation_dom"/>
</dbReference>
<evidence type="ECO:0000256" key="1">
    <source>
        <dbReference type="ARBA" id="ARBA00001957"/>
    </source>
</evidence>
<dbReference type="NCBIfam" id="TIGR01733">
    <property type="entry name" value="AA-adenyl-dom"/>
    <property type="match status" value="1"/>
</dbReference>
<accession>A0A212LVB3</accession>
<dbReference type="GO" id="GO:0031177">
    <property type="term" value="F:phosphopantetheine binding"/>
    <property type="evidence" value="ECO:0007669"/>
    <property type="project" value="InterPro"/>
</dbReference>
<dbReference type="PROSITE" id="PS50075">
    <property type="entry name" value="CARRIER"/>
    <property type="match status" value="2"/>
</dbReference>
<dbReference type="Gene3D" id="3.30.300.30">
    <property type="match status" value="1"/>
</dbReference>
<name>A0A212LVB3_9FIRM</name>
<dbReference type="Gene3D" id="1.10.1200.10">
    <property type="entry name" value="ACP-like"/>
    <property type="match status" value="2"/>
</dbReference>
<dbReference type="InterPro" id="IPR057737">
    <property type="entry name" value="Condensation_MtbB-like"/>
</dbReference>
<dbReference type="InterPro" id="IPR050091">
    <property type="entry name" value="PKS_NRPS_Biosynth_Enz"/>
</dbReference>
<dbReference type="Pfam" id="PF16197">
    <property type="entry name" value="KAsynt_C_assoc"/>
    <property type="match status" value="1"/>
</dbReference>
<dbReference type="InterPro" id="IPR045851">
    <property type="entry name" value="AMP-bd_C_sf"/>
</dbReference>
<dbReference type="PROSITE" id="PS00012">
    <property type="entry name" value="PHOSPHOPANTETHEINE"/>
    <property type="match status" value="1"/>
</dbReference>
<dbReference type="Gene3D" id="3.30.559.10">
    <property type="entry name" value="Chloramphenicol acetyltransferase-like domain"/>
    <property type="match status" value="2"/>
</dbReference>
<dbReference type="InterPro" id="IPR032821">
    <property type="entry name" value="PKS_assoc"/>
</dbReference>
<dbReference type="InterPro" id="IPR020806">
    <property type="entry name" value="PKS_PP-bd"/>
</dbReference>
<dbReference type="PANTHER" id="PTHR43775">
    <property type="entry name" value="FATTY ACID SYNTHASE"/>
    <property type="match status" value="1"/>
</dbReference>
<dbReference type="InterPro" id="IPR006162">
    <property type="entry name" value="Ppantetheine_attach_site"/>
</dbReference>
<dbReference type="InterPro" id="IPR036736">
    <property type="entry name" value="ACP-like_sf"/>
</dbReference>
<dbReference type="Pfam" id="PF18563">
    <property type="entry name" value="TubC_N"/>
    <property type="match status" value="1"/>
</dbReference>
<dbReference type="Gene3D" id="3.40.50.980">
    <property type="match status" value="2"/>
</dbReference>
<dbReference type="EMBL" id="FMJE01000003">
    <property type="protein sequence ID" value="SCM81451.1"/>
    <property type="molecule type" value="Genomic_DNA"/>
</dbReference>
<dbReference type="InterPro" id="IPR016036">
    <property type="entry name" value="Malonyl_transacylase_ACP-bd"/>
</dbReference>
<reference evidence="9" key="1">
    <citation type="submission" date="2016-08" db="EMBL/GenBank/DDBJ databases">
        <authorList>
            <person name="Seilhamer J.J."/>
        </authorList>
    </citation>
    <scope>NUCLEOTIDE SEQUENCE</scope>
    <source>
        <strain evidence="9">86</strain>
    </source>
</reference>
<dbReference type="Gene3D" id="3.30.559.30">
    <property type="entry name" value="Nonribosomal peptide synthetase, condensation domain"/>
    <property type="match status" value="2"/>
</dbReference>
<dbReference type="Pfam" id="PF00501">
    <property type="entry name" value="AMP-binding"/>
    <property type="match status" value="1"/>
</dbReference>
<dbReference type="InterPro" id="IPR020841">
    <property type="entry name" value="PKS_Beta-ketoAc_synthase_dom"/>
</dbReference>
<dbReference type="CDD" id="cd00833">
    <property type="entry name" value="PKS"/>
    <property type="match status" value="1"/>
</dbReference>
<dbReference type="Pfam" id="PF00698">
    <property type="entry name" value="Acyl_transf_1"/>
    <property type="match status" value="1"/>
</dbReference>
<keyword evidence="4" id="KW-0436">Ligase</keyword>
<gene>
    <name evidence="9" type="ORF">KL86SPO_31630</name>
</gene>
<dbReference type="GO" id="GO:0006633">
    <property type="term" value="P:fatty acid biosynthetic process"/>
    <property type="evidence" value="ECO:0007669"/>
    <property type="project" value="TreeGrafter"/>
</dbReference>
<feature type="domain" description="Carrier" evidence="7">
    <location>
        <begin position="947"/>
        <end position="1021"/>
    </location>
</feature>
<dbReference type="Gene3D" id="3.40.366.10">
    <property type="entry name" value="Malonyl-Coenzyme A Acyl Carrier Protein, domain 2"/>
    <property type="match status" value="1"/>
</dbReference>
<dbReference type="InterPro" id="IPR016035">
    <property type="entry name" value="Acyl_Trfase/lysoPLipase"/>
</dbReference>
<dbReference type="SUPFAM" id="SSF47336">
    <property type="entry name" value="ACP-like"/>
    <property type="match status" value="2"/>
</dbReference>
<proteinExistence type="inferred from homology"/>
<dbReference type="PROSITE" id="PS52004">
    <property type="entry name" value="KS3_2"/>
    <property type="match status" value="1"/>
</dbReference>
<dbReference type="FunFam" id="3.30.559.30:FF:000006">
    <property type="entry name" value="Yersiniabactin polyketide/non-ribosomal peptide synthetase"/>
    <property type="match status" value="1"/>
</dbReference>
<feature type="domain" description="Carrier" evidence="7">
    <location>
        <begin position="1998"/>
        <end position="2073"/>
    </location>
</feature>
<dbReference type="InterPro" id="IPR014031">
    <property type="entry name" value="Ketoacyl_synth_C"/>
</dbReference>
<comment type="cofactor">
    <cofactor evidence="1">
        <name>pantetheine 4'-phosphate</name>
        <dbReference type="ChEBI" id="CHEBI:47942"/>
    </cofactor>
</comment>
<dbReference type="InterPro" id="IPR009081">
    <property type="entry name" value="PP-bd_ACP"/>
</dbReference>
<dbReference type="SUPFAM" id="SSF52151">
    <property type="entry name" value="FabD/lysophospholipase-like"/>
    <property type="match status" value="1"/>
</dbReference>
<dbReference type="SMART" id="SM00827">
    <property type="entry name" value="PKS_AT"/>
    <property type="match status" value="1"/>
</dbReference>
<dbReference type="Gene3D" id="1.10.10.1830">
    <property type="entry name" value="Non-ribosomal peptide synthase, adenylation domain"/>
    <property type="match status" value="1"/>
</dbReference>
<dbReference type="InterPro" id="IPR000415">
    <property type="entry name" value="Nitroreductase-like"/>
</dbReference>
<protein>
    <submittedName>
        <fullName evidence="9">Amino acid adenylation domain protein</fullName>
    </submittedName>
</protein>
<dbReference type="InterPro" id="IPR014030">
    <property type="entry name" value="Ketoacyl_synth_N"/>
</dbReference>
<dbReference type="InterPro" id="IPR001227">
    <property type="entry name" value="Ac_transferase_dom_sf"/>
</dbReference>
<dbReference type="CDD" id="cd02142">
    <property type="entry name" value="McbC_SagB-like_oxidoreductase"/>
    <property type="match status" value="1"/>
</dbReference>
<dbReference type="Gene3D" id="2.30.38.10">
    <property type="entry name" value="Luciferase, Domain 3"/>
    <property type="match status" value="1"/>
</dbReference>
<dbReference type="Gene3D" id="3.40.47.10">
    <property type="match status" value="1"/>
</dbReference>
<dbReference type="GO" id="GO:0004312">
    <property type="term" value="F:fatty acid synthase activity"/>
    <property type="evidence" value="ECO:0007669"/>
    <property type="project" value="TreeGrafter"/>
</dbReference>
<dbReference type="SMART" id="SM00823">
    <property type="entry name" value="PKS_PP"/>
    <property type="match status" value="2"/>
</dbReference>
<dbReference type="SUPFAM" id="SSF56801">
    <property type="entry name" value="Acetyl-CoA synthetase-like"/>
    <property type="match status" value="1"/>
</dbReference>
<dbReference type="SUPFAM" id="SSF52777">
    <property type="entry name" value="CoA-dependent acyltransferases"/>
    <property type="match status" value="4"/>
</dbReference>
<evidence type="ECO:0000256" key="2">
    <source>
        <dbReference type="ARBA" id="ARBA00022450"/>
    </source>
</evidence>
<dbReference type="InterPro" id="IPR020845">
    <property type="entry name" value="AMP-binding_CS"/>
</dbReference>
<dbReference type="PROSITE" id="PS00455">
    <property type="entry name" value="AMP_BINDING"/>
    <property type="match status" value="1"/>
</dbReference>
<organism evidence="9">
    <name type="scientific">uncultured Sporomusa sp</name>
    <dbReference type="NCBI Taxonomy" id="307249"/>
    <lineage>
        <taxon>Bacteria</taxon>
        <taxon>Bacillati</taxon>
        <taxon>Bacillota</taxon>
        <taxon>Negativicutes</taxon>
        <taxon>Selenomonadales</taxon>
        <taxon>Sporomusaceae</taxon>
        <taxon>Sporomusa</taxon>
        <taxon>environmental samples</taxon>
    </lineage>
</organism>
<dbReference type="InterPro" id="IPR023213">
    <property type="entry name" value="CAT-like_dom_sf"/>
</dbReference>
<dbReference type="InterPro" id="IPR041464">
    <property type="entry name" value="TubC_N"/>
</dbReference>
<dbReference type="InterPro" id="IPR000873">
    <property type="entry name" value="AMP-dep_synth/lig_dom"/>
</dbReference>